<protein>
    <submittedName>
        <fullName evidence="1">Uncharacterized protein</fullName>
    </submittedName>
</protein>
<keyword evidence="2" id="KW-1185">Reference proteome</keyword>
<comment type="caution">
    <text evidence="1">The sequence shown here is derived from an EMBL/GenBank/DDBJ whole genome shotgun (WGS) entry which is preliminary data.</text>
</comment>
<organism evidence="1 2">
    <name type="scientific">Schizothecium vesticola</name>
    <dbReference type="NCBI Taxonomy" id="314040"/>
    <lineage>
        <taxon>Eukaryota</taxon>
        <taxon>Fungi</taxon>
        <taxon>Dikarya</taxon>
        <taxon>Ascomycota</taxon>
        <taxon>Pezizomycotina</taxon>
        <taxon>Sordariomycetes</taxon>
        <taxon>Sordariomycetidae</taxon>
        <taxon>Sordariales</taxon>
        <taxon>Schizotheciaceae</taxon>
        <taxon>Schizothecium</taxon>
    </lineage>
</organism>
<gene>
    <name evidence="1" type="ORF">B0T18DRAFT_414040</name>
</gene>
<dbReference type="Proteomes" id="UP001172155">
    <property type="component" value="Unassembled WGS sequence"/>
</dbReference>
<accession>A0AA40EP40</accession>
<evidence type="ECO:0000313" key="1">
    <source>
        <dbReference type="EMBL" id="KAK0742909.1"/>
    </source>
</evidence>
<sequence length="161" mass="18083">MASDVGEVAKMMLWMEVMYRLAADQGITPDSRLEDISVGAAVHTPVNPTTYRLSTFFPHDSQPTVSATLCTLLTSNKTRFRGLELRHRAIGSMCHSCRTRTRKGIRSASCAVTSKGRRRTRTRRWPGVCWWRPQGGAMVGSCRARGWFYGRASPSVRYIRG</sequence>
<name>A0AA40EP40_9PEZI</name>
<reference evidence="1" key="1">
    <citation type="submission" date="2023-06" db="EMBL/GenBank/DDBJ databases">
        <title>Genome-scale phylogeny and comparative genomics of the fungal order Sordariales.</title>
        <authorList>
            <consortium name="Lawrence Berkeley National Laboratory"/>
            <person name="Hensen N."/>
            <person name="Bonometti L."/>
            <person name="Westerberg I."/>
            <person name="Brannstrom I.O."/>
            <person name="Guillou S."/>
            <person name="Cros-Aarteil S."/>
            <person name="Calhoun S."/>
            <person name="Haridas S."/>
            <person name="Kuo A."/>
            <person name="Mondo S."/>
            <person name="Pangilinan J."/>
            <person name="Riley R."/>
            <person name="LaButti K."/>
            <person name="Andreopoulos B."/>
            <person name="Lipzen A."/>
            <person name="Chen C."/>
            <person name="Yanf M."/>
            <person name="Daum C."/>
            <person name="Ng V."/>
            <person name="Clum A."/>
            <person name="Steindorff A."/>
            <person name="Ohm R."/>
            <person name="Martin F."/>
            <person name="Silar P."/>
            <person name="Natvig D."/>
            <person name="Lalanne C."/>
            <person name="Gautier V."/>
            <person name="Ament-velasquez S.L."/>
            <person name="Kruys A."/>
            <person name="Hutchinson M.I."/>
            <person name="Powell A.J."/>
            <person name="Barry K."/>
            <person name="Miller A.N."/>
            <person name="Grigoriev I.V."/>
            <person name="Debuchy R."/>
            <person name="Gladieux P."/>
            <person name="Thoren M.H."/>
            <person name="Johannesson H."/>
        </authorList>
    </citation>
    <scope>NUCLEOTIDE SEQUENCE</scope>
    <source>
        <strain evidence="1">SMH3187-1</strain>
    </source>
</reference>
<proteinExistence type="predicted"/>
<evidence type="ECO:0000313" key="2">
    <source>
        <dbReference type="Proteomes" id="UP001172155"/>
    </source>
</evidence>
<dbReference type="EMBL" id="JAUKUD010000005">
    <property type="protein sequence ID" value="KAK0742909.1"/>
    <property type="molecule type" value="Genomic_DNA"/>
</dbReference>
<dbReference type="AlphaFoldDB" id="A0AA40EP40"/>